<name>A0A7D3XKH7_9BACT</name>
<accession>A0A7D3XKH7</accession>
<keyword evidence="1" id="KW-1133">Transmembrane helix</keyword>
<dbReference type="RefSeq" id="WP_173074004.1">
    <property type="nucleotide sequence ID" value="NZ_CP041345.1"/>
</dbReference>
<dbReference type="KEGG" id="ttz:FHG85_06105"/>
<dbReference type="Proteomes" id="UP000500961">
    <property type="component" value="Chromosome"/>
</dbReference>
<sequence>MVKIRWKIVTGFLILAVMLVISGLISIYELTKLGNQVNQLLMDNYRSIDFSKEMNYSMSIQEKAILLSIQGDKETALSLFANAEKSFNNNLKKASNNLTLPGEIKQIDSISSSYKQYKETALEFIQGEDVSLSVYLNEVYPKIQAVKRSVNNLLTINQQNLNQTVTVLKQSPYRTILPGLIIIITSVVFSMIFNYMISHYLIKPINKITKNVKNFTKYRKPYEVSIDTKDEIFELNEAVKDLILTKKNLTKPE</sequence>
<evidence type="ECO:0000313" key="2">
    <source>
        <dbReference type="EMBL" id="QKG79850.1"/>
    </source>
</evidence>
<evidence type="ECO:0000256" key="1">
    <source>
        <dbReference type="SAM" id="Phobius"/>
    </source>
</evidence>
<keyword evidence="1" id="KW-0812">Transmembrane</keyword>
<proteinExistence type="predicted"/>
<gene>
    <name evidence="2" type="ORF">FHG85_06105</name>
</gene>
<keyword evidence="1" id="KW-0472">Membrane</keyword>
<dbReference type="EMBL" id="CP041345">
    <property type="protein sequence ID" value="QKG79850.1"/>
    <property type="molecule type" value="Genomic_DNA"/>
</dbReference>
<dbReference type="Gene3D" id="6.10.340.10">
    <property type="match status" value="1"/>
</dbReference>
<dbReference type="AlphaFoldDB" id="A0A7D3XKH7"/>
<feature type="transmembrane region" description="Helical" evidence="1">
    <location>
        <begin position="176"/>
        <end position="197"/>
    </location>
</feature>
<organism evidence="2 3">
    <name type="scientific">Tenuifilum thalassicum</name>
    <dbReference type="NCBI Taxonomy" id="2590900"/>
    <lineage>
        <taxon>Bacteria</taxon>
        <taxon>Pseudomonadati</taxon>
        <taxon>Bacteroidota</taxon>
        <taxon>Bacteroidia</taxon>
        <taxon>Bacteroidales</taxon>
        <taxon>Tenuifilaceae</taxon>
        <taxon>Tenuifilum</taxon>
    </lineage>
</organism>
<reference evidence="2 3" key="1">
    <citation type="submission" date="2019-07" db="EMBL/GenBank/DDBJ databases">
        <title>Thalassofilum flectens gen. nov., sp. nov., a novel moderate thermophilic anaerobe from a shallow sea hot spring in Kunashir Island (Russia), representing a new family in the order Bacteroidales, and proposal of Thalassofilacea fam. nov.</title>
        <authorList>
            <person name="Kochetkova T.V."/>
            <person name="Podosokorskaya O.A."/>
            <person name="Novikov A."/>
            <person name="Elcheninov A.G."/>
            <person name="Toshchakov S.V."/>
            <person name="Kublanov I.V."/>
        </authorList>
    </citation>
    <scope>NUCLEOTIDE SEQUENCE [LARGE SCALE GENOMIC DNA]</scope>
    <source>
        <strain evidence="2 3">38-H</strain>
    </source>
</reference>
<keyword evidence="3" id="KW-1185">Reference proteome</keyword>
<evidence type="ECO:0008006" key="4">
    <source>
        <dbReference type="Google" id="ProtNLM"/>
    </source>
</evidence>
<protein>
    <recommendedName>
        <fullName evidence="4">Chemotaxis methyl-accepting receptor HlyB-like 4HB MCP domain-containing protein</fullName>
    </recommendedName>
</protein>
<evidence type="ECO:0000313" key="3">
    <source>
        <dbReference type="Proteomes" id="UP000500961"/>
    </source>
</evidence>
<feature type="transmembrane region" description="Helical" evidence="1">
    <location>
        <begin position="12"/>
        <end position="31"/>
    </location>
</feature>